<evidence type="ECO:0000313" key="2">
    <source>
        <dbReference type="EMBL" id="MSR90819.1"/>
    </source>
</evidence>
<keyword evidence="3" id="KW-1185">Reference proteome</keyword>
<keyword evidence="1" id="KW-0812">Transmembrane</keyword>
<name>A0A7X2MXC6_9CLOT</name>
<proteinExistence type="predicted"/>
<organism evidence="2 3">
    <name type="scientific">Inconstantimicrobium porci</name>
    <dbReference type="NCBI Taxonomy" id="2652291"/>
    <lineage>
        <taxon>Bacteria</taxon>
        <taxon>Bacillati</taxon>
        <taxon>Bacillota</taxon>
        <taxon>Clostridia</taxon>
        <taxon>Eubacteriales</taxon>
        <taxon>Clostridiaceae</taxon>
        <taxon>Inconstantimicrobium</taxon>
    </lineage>
</organism>
<evidence type="ECO:0000313" key="3">
    <source>
        <dbReference type="Proteomes" id="UP000460287"/>
    </source>
</evidence>
<feature type="transmembrane region" description="Helical" evidence="1">
    <location>
        <begin position="49"/>
        <end position="66"/>
    </location>
</feature>
<protein>
    <submittedName>
        <fullName evidence="2">Spore cortex biosynthesis protein YabQ</fullName>
    </submittedName>
</protein>
<keyword evidence="1" id="KW-0472">Membrane</keyword>
<feature type="transmembrane region" description="Helical" evidence="1">
    <location>
        <begin position="12"/>
        <end position="29"/>
    </location>
</feature>
<dbReference type="Proteomes" id="UP000460287">
    <property type="component" value="Unassembled WGS sequence"/>
</dbReference>
<dbReference type="AlphaFoldDB" id="A0A7X2MXC6"/>
<gene>
    <name evidence="2" type="primary">yabQ</name>
    <name evidence="2" type="ORF">FYJ33_05125</name>
</gene>
<dbReference type="NCBIfam" id="TIGR02893">
    <property type="entry name" value="spore_yabQ"/>
    <property type="match status" value="1"/>
</dbReference>
<dbReference type="EMBL" id="VULX01000004">
    <property type="protein sequence ID" value="MSR90819.1"/>
    <property type="molecule type" value="Genomic_DNA"/>
</dbReference>
<reference evidence="2 3" key="1">
    <citation type="submission" date="2019-08" db="EMBL/GenBank/DDBJ databases">
        <title>In-depth cultivation of the pig gut microbiome towards novel bacterial diversity and tailored functional studies.</title>
        <authorList>
            <person name="Wylensek D."/>
            <person name="Hitch T.C.A."/>
            <person name="Clavel T."/>
        </authorList>
    </citation>
    <scope>NUCLEOTIDE SEQUENCE [LARGE SCALE GENOMIC DNA]</scope>
    <source>
        <strain evidence="2 3">WCA-383-APC-5B</strain>
    </source>
</reference>
<dbReference type="InterPro" id="IPR019074">
    <property type="entry name" value="YabQ"/>
</dbReference>
<dbReference type="Pfam" id="PF09578">
    <property type="entry name" value="Spore_YabQ"/>
    <property type="match status" value="1"/>
</dbReference>
<evidence type="ECO:0000256" key="1">
    <source>
        <dbReference type="SAM" id="Phobius"/>
    </source>
</evidence>
<comment type="caution">
    <text evidence="2">The sequence shown here is derived from an EMBL/GenBank/DDBJ whole genome shotgun (WGS) entry which is preliminary data.</text>
</comment>
<keyword evidence="1" id="KW-1133">Transmembrane helix</keyword>
<feature type="transmembrane region" description="Helical" evidence="1">
    <location>
        <begin position="72"/>
        <end position="93"/>
    </location>
</feature>
<dbReference type="RefSeq" id="WP_154530696.1">
    <property type="nucleotide sequence ID" value="NZ_JAQXTV010000048.1"/>
</dbReference>
<accession>A0A7X2MXC6</accession>
<sequence>MLLPIGEQFRIVLVGIAAGIIIGMLYDLYRVVRGNNVPKVIKIIEDTLFWILCAIVVFLFLLYGNYAIMGTYIYALIFIGFIIYLKAFSKFVLKVLRKIISGFARALRVTANNLSYSFRVIFRRNKSYKK</sequence>